<evidence type="ECO:0000256" key="3">
    <source>
        <dbReference type="ARBA" id="ARBA00023002"/>
    </source>
</evidence>
<feature type="domain" description="4Fe-4S ferredoxin-type" evidence="7">
    <location>
        <begin position="269"/>
        <end position="299"/>
    </location>
</feature>
<dbReference type="KEGG" id="sap:Sulac_1397"/>
<keyword evidence="2" id="KW-0479">Metal-binding</keyword>
<keyword evidence="5" id="KW-0411">Iron-sulfur</keyword>
<dbReference type="Pfam" id="PF02754">
    <property type="entry name" value="CCG"/>
    <property type="match status" value="2"/>
</dbReference>
<dbReference type="Gene3D" id="1.10.1060.10">
    <property type="entry name" value="Alpha-helical ferredoxin"/>
    <property type="match status" value="1"/>
</dbReference>
<feature type="domain" description="4Fe-4S ferredoxin-type" evidence="7">
    <location>
        <begin position="327"/>
        <end position="356"/>
    </location>
</feature>
<evidence type="ECO:0000256" key="4">
    <source>
        <dbReference type="ARBA" id="ARBA00023004"/>
    </source>
</evidence>
<dbReference type="PANTHER" id="PTHR43255">
    <property type="entry name" value="IRON-SULFUR-BINDING OXIDOREDUCTASE FADF-RELATED-RELATED"/>
    <property type="match status" value="1"/>
</dbReference>
<keyword evidence="6" id="KW-0472">Membrane</keyword>
<evidence type="ECO:0000256" key="6">
    <source>
        <dbReference type="SAM" id="Phobius"/>
    </source>
</evidence>
<dbReference type="STRING" id="679936.Sulac_1397"/>
<dbReference type="InterPro" id="IPR004017">
    <property type="entry name" value="Cys_rich_dom"/>
</dbReference>
<proteinExistence type="predicted"/>
<dbReference type="Pfam" id="PF13187">
    <property type="entry name" value="Fer4_9"/>
    <property type="match status" value="1"/>
</dbReference>
<evidence type="ECO:0000256" key="2">
    <source>
        <dbReference type="ARBA" id="ARBA00022723"/>
    </source>
</evidence>
<keyword evidence="6" id="KW-0812">Transmembrane</keyword>
<dbReference type="GO" id="GO:0051539">
    <property type="term" value="F:4 iron, 4 sulfur cluster binding"/>
    <property type="evidence" value="ECO:0007669"/>
    <property type="project" value="UniProtKB-KW"/>
</dbReference>
<dbReference type="SUPFAM" id="SSF46548">
    <property type="entry name" value="alpha-helical ferredoxin"/>
    <property type="match status" value="1"/>
</dbReference>
<keyword evidence="3" id="KW-0560">Oxidoreductase</keyword>
<dbReference type="PANTHER" id="PTHR43255:SF1">
    <property type="entry name" value="IRON-SULFUR-BINDING OXIDOREDUCTASE FADF-RELATED"/>
    <property type="match status" value="1"/>
</dbReference>
<dbReference type="PATRIC" id="fig|679936.5.peg.1463"/>
<feature type="transmembrane region" description="Helical" evidence="6">
    <location>
        <begin position="6"/>
        <end position="23"/>
    </location>
</feature>
<dbReference type="InterPro" id="IPR051460">
    <property type="entry name" value="HdrC_iron-sulfur_subunit"/>
</dbReference>
<evidence type="ECO:0000313" key="9">
    <source>
        <dbReference type="Proteomes" id="UP000005439"/>
    </source>
</evidence>
<dbReference type="GO" id="GO:0046872">
    <property type="term" value="F:metal ion binding"/>
    <property type="evidence" value="ECO:0007669"/>
    <property type="project" value="UniProtKB-KW"/>
</dbReference>
<dbReference type="InterPro" id="IPR017900">
    <property type="entry name" value="4Fe4S_Fe_S_CS"/>
</dbReference>
<dbReference type="SUPFAM" id="SSF103501">
    <property type="entry name" value="Respiratory nitrate reductase 1 gamma chain"/>
    <property type="match status" value="1"/>
</dbReference>
<dbReference type="Proteomes" id="UP000005439">
    <property type="component" value="Chromosome"/>
</dbReference>
<dbReference type="Gene3D" id="1.20.950.20">
    <property type="entry name" value="Transmembrane di-heme cytochromes, Chain C"/>
    <property type="match status" value="1"/>
</dbReference>
<feature type="transmembrane region" description="Helical" evidence="6">
    <location>
        <begin position="204"/>
        <end position="224"/>
    </location>
</feature>
<dbReference type="InterPro" id="IPR009051">
    <property type="entry name" value="Helical_ferredxn"/>
</dbReference>
<gene>
    <name evidence="8" type="ordered locus">Sulac_1397</name>
</gene>
<protein>
    <recommendedName>
        <fullName evidence="7">4Fe-4S ferredoxin-type domain-containing protein</fullName>
    </recommendedName>
</protein>
<evidence type="ECO:0000256" key="1">
    <source>
        <dbReference type="ARBA" id="ARBA00022485"/>
    </source>
</evidence>
<name>G8TWJ6_SULAD</name>
<reference evidence="8 9" key="2">
    <citation type="journal article" date="2012" name="Stand. Genomic Sci.">
        <title>Complete genome sequence of the moderately thermophilic mineral-sulfide-oxidizing firmicute Sulfobacillus acidophilus type strain (NAL(T)).</title>
        <authorList>
            <person name="Anderson I."/>
            <person name="Chertkov O."/>
            <person name="Chen A."/>
            <person name="Saunders E."/>
            <person name="Lapidus A."/>
            <person name="Nolan M."/>
            <person name="Lucas S."/>
            <person name="Hammon N."/>
            <person name="Deshpande S."/>
            <person name="Cheng J.F."/>
            <person name="Han C."/>
            <person name="Tapia R."/>
            <person name="Goodwin L.A."/>
            <person name="Pitluck S."/>
            <person name="Liolios K."/>
            <person name="Pagani I."/>
            <person name="Ivanova N."/>
            <person name="Mikhailova N."/>
            <person name="Pati A."/>
            <person name="Palaniappan K."/>
            <person name="Land M."/>
            <person name="Pan C."/>
            <person name="Rohde M."/>
            <person name="Pukall R."/>
            <person name="Goker M."/>
            <person name="Detter J.C."/>
            <person name="Woyke T."/>
            <person name="Bristow J."/>
            <person name="Eisen J.A."/>
            <person name="Markowitz V."/>
            <person name="Hugenholtz P."/>
            <person name="Kyrpides N.C."/>
            <person name="Klenk H.P."/>
            <person name="Mavromatis K."/>
        </authorList>
    </citation>
    <scope>NUCLEOTIDE SEQUENCE [LARGE SCALE GENOMIC DNA]</scope>
    <source>
        <strain evidence="9">ATCC 700253 / DSM 10332 / NAL</strain>
    </source>
</reference>
<feature type="transmembrane region" description="Helical" evidence="6">
    <location>
        <begin position="141"/>
        <end position="159"/>
    </location>
</feature>
<dbReference type="GO" id="GO:0005886">
    <property type="term" value="C:plasma membrane"/>
    <property type="evidence" value="ECO:0007669"/>
    <property type="project" value="TreeGrafter"/>
</dbReference>
<dbReference type="GO" id="GO:0016491">
    <property type="term" value="F:oxidoreductase activity"/>
    <property type="evidence" value="ECO:0007669"/>
    <property type="project" value="UniProtKB-KW"/>
</dbReference>
<dbReference type="InterPro" id="IPR017896">
    <property type="entry name" value="4Fe4S_Fe-S-bd"/>
</dbReference>
<dbReference type="AlphaFoldDB" id="G8TWJ6"/>
<evidence type="ECO:0000259" key="7">
    <source>
        <dbReference type="PROSITE" id="PS51379"/>
    </source>
</evidence>
<dbReference type="HOGENOM" id="CLU_005304_1_0_9"/>
<dbReference type="PROSITE" id="PS00198">
    <property type="entry name" value="4FE4S_FER_1"/>
    <property type="match status" value="2"/>
</dbReference>
<accession>G8TWJ6</accession>
<keyword evidence="1" id="KW-0004">4Fe-4S</keyword>
<reference evidence="9" key="1">
    <citation type="submission" date="2011-12" db="EMBL/GenBank/DDBJ databases">
        <title>The complete genome of chromosome of Sulfobacillus acidophilus DSM 10332.</title>
        <authorList>
            <person name="Lucas S."/>
            <person name="Han J."/>
            <person name="Lapidus A."/>
            <person name="Bruce D."/>
            <person name="Goodwin L."/>
            <person name="Pitluck S."/>
            <person name="Peters L."/>
            <person name="Kyrpides N."/>
            <person name="Mavromatis K."/>
            <person name="Ivanova N."/>
            <person name="Mikhailova N."/>
            <person name="Chertkov O."/>
            <person name="Saunders E."/>
            <person name="Detter J.C."/>
            <person name="Tapia R."/>
            <person name="Han C."/>
            <person name="Land M."/>
            <person name="Hauser L."/>
            <person name="Markowitz V."/>
            <person name="Cheng J.-F."/>
            <person name="Hugenholtz P."/>
            <person name="Woyke T."/>
            <person name="Wu D."/>
            <person name="Pukall R."/>
            <person name="Gehrich-Schroeter G."/>
            <person name="Schneider S."/>
            <person name="Klenk H.-P."/>
            <person name="Eisen J.A."/>
        </authorList>
    </citation>
    <scope>NUCLEOTIDE SEQUENCE [LARGE SCALE GENOMIC DNA]</scope>
    <source>
        <strain evidence="9">ATCC 700253 / DSM 10332 / NAL</strain>
    </source>
</reference>
<feature type="transmembrane region" description="Helical" evidence="6">
    <location>
        <begin position="110"/>
        <end position="129"/>
    </location>
</feature>
<evidence type="ECO:0000313" key="8">
    <source>
        <dbReference type="EMBL" id="AEW04894.1"/>
    </source>
</evidence>
<dbReference type="InterPro" id="IPR036197">
    <property type="entry name" value="NarG-like_sf"/>
</dbReference>
<keyword evidence="4" id="KW-0408">Iron</keyword>
<organism evidence="8 9">
    <name type="scientific">Sulfobacillus acidophilus (strain ATCC 700253 / DSM 10332 / NAL)</name>
    <dbReference type="NCBI Taxonomy" id="679936"/>
    <lineage>
        <taxon>Bacteria</taxon>
        <taxon>Bacillati</taxon>
        <taxon>Bacillota</taxon>
        <taxon>Clostridia</taxon>
        <taxon>Eubacteriales</taxon>
        <taxon>Clostridiales Family XVII. Incertae Sedis</taxon>
        <taxon>Sulfobacillus</taxon>
    </lineage>
</organism>
<feature type="transmembrane region" description="Helical" evidence="6">
    <location>
        <begin position="70"/>
        <end position="90"/>
    </location>
</feature>
<sequence>MILRDVLMAATGLMLVIAVALFAKRVHQIYQVMRKARPEVRSDQPGRRIQSVVEHVVLHRRMFRITLSGLLHYFIFSGFVVLLIDIVETVGEVFFPGFTVGRILAPLVDIWVILVLVGIVLALYNRLVIKPARFHGSDEKDAFVILGMIAAIVIGIVIHDSFYPFVAKEVFHVADPVAREHFLGYALSRLWVRLGWTGPTAASVGYAIGYLLDMGVVFLFLAYLPYSKHFHIFAAVPNIYMRKLGPVGELVTRVPEDTIAIKTFEDLSWKDIFDLYTCTECGRCQAVCPAHNAGQPLSPKMVILELRDALNDHLAKGGDLSLPLAGGVVSREELWACTTCGACQEACPVFIEHVPKIVGMRAALLEEGDIDPNAQKVLTSWDRQGNSFGQPPRKRPAWAKDIDIAIKDARKEPVDWLWFVGDFAAYDPRVQRLTQLVARLLDKAGVDFGILYEAEVNAGNEALRVGEYGLFESLAQKNLKALEKAQYQRIFTTDPHSLNALKNEYRKFGFQAPVSHYTEAFVELIDQGRLPVEPLRMKVTYHDPCYLGRWNRITEAPRQLLNRLGVELVEMPRHGTQSFCCGAGGGRIWMDETGVQDRPANQRIREALSLDDVPYFVVACPKDVSMFTASVTAMGVDGRLQVIDMTELLAMATGLLAMPESLSMVP</sequence>
<keyword evidence="6" id="KW-1133">Transmembrane helix</keyword>
<keyword evidence="9" id="KW-1185">Reference proteome</keyword>
<evidence type="ECO:0000256" key="5">
    <source>
        <dbReference type="ARBA" id="ARBA00023014"/>
    </source>
</evidence>
<dbReference type="EMBL" id="CP003179">
    <property type="protein sequence ID" value="AEW04894.1"/>
    <property type="molecule type" value="Genomic_DNA"/>
</dbReference>
<dbReference type="PROSITE" id="PS51379">
    <property type="entry name" value="4FE4S_FER_2"/>
    <property type="match status" value="2"/>
</dbReference>